<name>A0AA96K539_9BACT</name>
<proteinExistence type="predicted"/>
<organism evidence="4 5">
    <name type="scientific">Candidatus Nitrospira neomarina</name>
    <dbReference type="NCBI Taxonomy" id="3020899"/>
    <lineage>
        <taxon>Bacteria</taxon>
        <taxon>Pseudomonadati</taxon>
        <taxon>Nitrospirota</taxon>
        <taxon>Nitrospiria</taxon>
        <taxon>Nitrospirales</taxon>
        <taxon>Nitrospiraceae</taxon>
        <taxon>Nitrospira</taxon>
    </lineage>
</organism>
<keyword evidence="2" id="KW-0472">Membrane</keyword>
<evidence type="ECO:0000256" key="1">
    <source>
        <dbReference type="ARBA" id="ARBA00022729"/>
    </source>
</evidence>
<accession>A0AA96K539</accession>
<dbReference type="InterPro" id="IPR049712">
    <property type="entry name" value="Poly_export"/>
</dbReference>
<keyword evidence="1" id="KW-0732">Signal</keyword>
<gene>
    <name evidence="4" type="ORF">PQG83_09835</name>
</gene>
<keyword evidence="5" id="KW-1185">Reference proteome</keyword>
<keyword evidence="2" id="KW-1133">Transmembrane helix</keyword>
<protein>
    <submittedName>
        <fullName evidence="4">Polysaccharide biosynthesis/export family protein</fullName>
    </submittedName>
</protein>
<dbReference type="Gene3D" id="3.30.1950.10">
    <property type="entry name" value="wza like domain"/>
    <property type="match status" value="1"/>
</dbReference>
<dbReference type="GO" id="GO:0015159">
    <property type="term" value="F:polysaccharide transmembrane transporter activity"/>
    <property type="evidence" value="ECO:0007669"/>
    <property type="project" value="InterPro"/>
</dbReference>
<dbReference type="PANTHER" id="PTHR33619">
    <property type="entry name" value="POLYSACCHARIDE EXPORT PROTEIN GFCE-RELATED"/>
    <property type="match status" value="1"/>
</dbReference>
<evidence type="ECO:0000313" key="4">
    <source>
        <dbReference type="EMBL" id="WNM64034.1"/>
    </source>
</evidence>
<sequence length="235" mass="25317">MIRIAYPRSGQFVLLVVSLFYMGFAGLTFADSNFGPESQEGKRAESRAEKRALIVTDQYIIGPEDILEVSVWRTPELSREIVVRPDGRISLPLIGEVMAVGSTTVELRDDITEKLKVYKENPTVAIIVKAIKSYFFTVQGAIGGGGSAEGQSGGGGGKIPLLSHTTLVQAIGLAGGLSSDAVRSRITIFRLGINGEAPKKIVVNYEDIILRDGENIEIKPGDTIVVPSQTQIFLP</sequence>
<feature type="domain" description="Polysaccharide export protein N-terminal" evidence="3">
    <location>
        <begin position="56"/>
        <end position="128"/>
    </location>
</feature>
<evidence type="ECO:0000256" key="2">
    <source>
        <dbReference type="SAM" id="Phobius"/>
    </source>
</evidence>
<dbReference type="RefSeq" id="WP_312748919.1">
    <property type="nucleotide sequence ID" value="NZ_CP116968.1"/>
</dbReference>
<evidence type="ECO:0000313" key="5">
    <source>
        <dbReference type="Proteomes" id="UP001302494"/>
    </source>
</evidence>
<dbReference type="EMBL" id="CP116968">
    <property type="protein sequence ID" value="WNM64034.1"/>
    <property type="molecule type" value="Genomic_DNA"/>
</dbReference>
<dbReference type="KEGG" id="nneo:PQG83_09835"/>
<dbReference type="InterPro" id="IPR003715">
    <property type="entry name" value="Poly_export_N"/>
</dbReference>
<dbReference type="Gene3D" id="3.10.560.10">
    <property type="entry name" value="Outer membrane lipoprotein wza domain like"/>
    <property type="match status" value="1"/>
</dbReference>
<dbReference type="Proteomes" id="UP001302494">
    <property type="component" value="Chromosome"/>
</dbReference>
<dbReference type="Pfam" id="PF02563">
    <property type="entry name" value="Poly_export"/>
    <property type="match status" value="1"/>
</dbReference>
<evidence type="ECO:0000259" key="3">
    <source>
        <dbReference type="Pfam" id="PF02563"/>
    </source>
</evidence>
<reference evidence="4 5" key="1">
    <citation type="submission" date="2023-01" db="EMBL/GenBank/DDBJ databases">
        <title>Cultivation and genomic characterization of new, ubiquitous marine nitrite-oxidizing bacteria from the Nitrospirales.</title>
        <authorList>
            <person name="Mueller A.J."/>
            <person name="Daebeler A."/>
            <person name="Herbold C.W."/>
            <person name="Kirkegaard R.H."/>
            <person name="Daims H."/>
        </authorList>
    </citation>
    <scope>NUCLEOTIDE SEQUENCE [LARGE SCALE GENOMIC DNA]</scope>
    <source>
        <strain evidence="4 5">DK</strain>
    </source>
</reference>
<feature type="transmembrane region" description="Helical" evidence="2">
    <location>
        <begin position="12"/>
        <end position="30"/>
    </location>
</feature>
<dbReference type="PANTHER" id="PTHR33619:SF3">
    <property type="entry name" value="POLYSACCHARIDE EXPORT PROTEIN GFCE-RELATED"/>
    <property type="match status" value="1"/>
</dbReference>
<keyword evidence="2" id="KW-0812">Transmembrane</keyword>
<dbReference type="AlphaFoldDB" id="A0AA96K539"/>